<sequence>MNTQQLTNQQTKGESTDPTKEQSLAQQTSNQPPSEANNIHSTLSLTPMQVLYDNTKTTPKTIDNYVMQTMDITTDQQVQVTQSSIYSNEDQSIDTTESFIELQLPSLPAGKSNNPPKIH</sequence>
<dbReference type="Proteomes" id="UP000789405">
    <property type="component" value="Unassembled WGS sequence"/>
</dbReference>
<accession>A0A9N9I5G6</accession>
<gene>
    <name evidence="2" type="ORF">DERYTH_LOCUS14438</name>
</gene>
<feature type="compositionally biased region" description="Polar residues" evidence="1">
    <location>
        <begin position="1"/>
        <end position="13"/>
    </location>
</feature>
<protein>
    <submittedName>
        <fullName evidence="2">27287_t:CDS:1</fullName>
    </submittedName>
</protein>
<feature type="compositionally biased region" description="Polar residues" evidence="1">
    <location>
        <begin position="21"/>
        <end position="42"/>
    </location>
</feature>
<proteinExistence type="predicted"/>
<name>A0A9N9I5G6_9GLOM</name>
<dbReference type="EMBL" id="CAJVPY010010886">
    <property type="protein sequence ID" value="CAG8722579.1"/>
    <property type="molecule type" value="Genomic_DNA"/>
</dbReference>
<reference evidence="2" key="1">
    <citation type="submission" date="2021-06" db="EMBL/GenBank/DDBJ databases">
        <authorList>
            <person name="Kallberg Y."/>
            <person name="Tangrot J."/>
            <person name="Rosling A."/>
        </authorList>
    </citation>
    <scope>NUCLEOTIDE SEQUENCE</scope>
    <source>
        <strain evidence="2">MA453B</strain>
    </source>
</reference>
<feature type="region of interest" description="Disordered" evidence="1">
    <location>
        <begin position="1"/>
        <end position="42"/>
    </location>
</feature>
<evidence type="ECO:0000313" key="2">
    <source>
        <dbReference type="EMBL" id="CAG8722579.1"/>
    </source>
</evidence>
<keyword evidence="3" id="KW-1185">Reference proteome</keyword>
<evidence type="ECO:0000256" key="1">
    <source>
        <dbReference type="SAM" id="MobiDB-lite"/>
    </source>
</evidence>
<comment type="caution">
    <text evidence="2">The sequence shown here is derived from an EMBL/GenBank/DDBJ whole genome shotgun (WGS) entry which is preliminary data.</text>
</comment>
<dbReference type="AlphaFoldDB" id="A0A9N9I5G6"/>
<organism evidence="2 3">
    <name type="scientific">Dentiscutata erythropus</name>
    <dbReference type="NCBI Taxonomy" id="1348616"/>
    <lineage>
        <taxon>Eukaryota</taxon>
        <taxon>Fungi</taxon>
        <taxon>Fungi incertae sedis</taxon>
        <taxon>Mucoromycota</taxon>
        <taxon>Glomeromycotina</taxon>
        <taxon>Glomeromycetes</taxon>
        <taxon>Diversisporales</taxon>
        <taxon>Gigasporaceae</taxon>
        <taxon>Dentiscutata</taxon>
    </lineage>
</organism>
<evidence type="ECO:0000313" key="3">
    <source>
        <dbReference type="Proteomes" id="UP000789405"/>
    </source>
</evidence>